<dbReference type="Gene3D" id="3.30.710.10">
    <property type="entry name" value="Potassium Channel Kv1.1, Chain A"/>
    <property type="match status" value="1"/>
</dbReference>
<dbReference type="AlphaFoldDB" id="A0A2H5RXQ7"/>
<proteinExistence type="predicted"/>
<protein>
    <submittedName>
        <fullName evidence="1">BTB/POZ domain-containing protein</fullName>
    </submittedName>
</protein>
<dbReference type="PANTHER" id="PTHR24410">
    <property type="entry name" value="HL07962P-RELATED"/>
    <property type="match status" value="1"/>
</dbReference>
<dbReference type="InterPro" id="IPR011333">
    <property type="entry name" value="SKP1/BTB/POZ_sf"/>
</dbReference>
<keyword evidence="2" id="KW-1185">Reference proteome</keyword>
<dbReference type="SMART" id="SM00225">
    <property type="entry name" value="BTB"/>
    <property type="match status" value="1"/>
</dbReference>
<sequence>MSRNFESEISKAFEQLLKNETDYNVIIYIGEEPNIKEFHAHHIILRCRSEYFNKILSDENIKKKDGNYIIENSNIDPQSFKSILKYLYTGHINITNKNETELLNILIASDELKLKRLTKLTEEFIIEKHHQFLQNDPVGILQTVYYRKFLVKLQEFCLELICYKPKILFNSDKFINLPASLLEIILKRDDLNLSEIEIWENLIKWGLSQEQEFNQEIFQWNQDDINIFKGILQKFIPLIRFYEISSEDYYNKVKPYEGILSKELIDEILKFHMVPGYRRTLNIYGPRHSNYGIINNIRYDIIIIYLILRQLIVKLLNHPRSHINYSIIFITIRIYINYEISSFFSKMKYYQAIIDIINFIIFDDEINPISPLELPPPKLPSPHLVLYILLLILLILDYFDGVIVFKTLYSIWACFFYHRIIAR</sequence>
<accession>A0A2H5RXQ7</accession>
<gene>
    <name evidence="1" type="ORF">GLOIN_2v1882246</name>
</gene>
<dbReference type="EMBL" id="AUPC02000272">
    <property type="protein sequence ID" value="POG63251.1"/>
    <property type="molecule type" value="Genomic_DNA"/>
</dbReference>
<dbReference type="InterPro" id="IPR051481">
    <property type="entry name" value="BTB-POZ/Galectin-3-binding"/>
</dbReference>
<dbReference type="InterPro" id="IPR000210">
    <property type="entry name" value="BTB/POZ_dom"/>
</dbReference>
<evidence type="ECO:0000313" key="2">
    <source>
        <dbReference type="Proteomes" id="UP000018888"/>
    </source>
</evidence>
<reference evidence="1 2" key="2">
    <citation type="journal article" date="2018" name="New Phytol.">
        <title>High intraspecific genome diversity in the model arbuscular mycorrhizal symbiont Rhizophagus irregularis.</title>
        <authorList>
            <person name="Chen E.C.H."/>
            <person name="Morin E."/>
            <person name="Beaudet D."/>
            <person name="Noel J."/>
            <person name="Yildirir G."/>
            <person name="Ndikumana S."/>
            <person name="Charron P."/>
            <person name="St-Onge C."/>
            <person name="Giorgi J."/>
            <person name="Kruger M."/>
            <person name="Marton T."/>
            <person name="Ropars J."/>
            <person name="Grigoriev I.V."/>
            <person name="Hainaut M."/>
            <person name="Henrissat B."/>
            <person name="Roux C."/>
            <person name="Martin F."/>
            <person name="Corradi N."/>
        </authorList>
    </citation>
    <scope>NUCLEOTIDE SEQUENCE [LARGE SCALE GENOMIC DNA]</scope>
    <source>
        <strain evidence="1 2">DAOM 197198</strain>
    </source>
</reference>
<comment type="caution">
    <text evidence="1">The sequence shown here is derived from an EMBL/GenBank/DDBJ whole genome shotgun (WGS) entry which is preliminary data.</text>
</comment>
<dbReference type="InterPro" id="IPR011705">
    <property type="entry name" value="BACK"/>
</dbReference>
<organism evidence="1 2">
    <name type="scientific">Rhizophagus irregularis (strain DAOM 181602 / DAOM 197198 / MUCL 43194)</name>
    <name type="common">Arbuscular mycorrhizal fungus</name>
    <name type="synonym">Glomus intraradices</name>
    <dbReference type="NCBI Taxonomy" id="747089"/>
    <lineage>
        <taxon>Eukaryota</taxon>
        <taxon>Fungi</taxon>
        <taxon>Fungi incertae sedis</taxon>
        <taxon>Mucoromycota</taxon>
        <taxon>Glomeromycotina</taxon>
        <taxon>Glomeromycetes</taxon>
        <taxon>Glomerales</taxon>
        <taxon>Glomeraceae</taxon>
        <taxon>Rhizophagus</taxon>
    </lineage>
</organism>
<dbReference type="PROSITE" id="PS50097">
    <property type="entry name" value="BTB"/>
    <property type="match status" value="1"/>
</dbReference>
<evidence type="ECO:0000313" key="1">
    <source>
        <dbReference type="EMBL" id="POG63251.1"/>
    </source>
</evidence>
<dbReference type="Gene3D" id="1.25.40.420">
    <property type="match status" value="1"/>
</dbReference>
<reference evidence="1 2" key="1">
    <citation type="journal article" date="2013" name="Proc. Natl. Acad. Sci. U.S.A.">
        <title>Genome of an arbuscular mycorrhizal fungus provides insight into the oldest plant symbiosis.</title>
        <authorList>
            <person name="Tisserant E."/>
            <person name="Malbreil M."/>
            <person name="Kuo A."/>
            <person name="Kohler A."/>
            <person name="Symeonidi A."/>
            <person name="Balestrini R."/>
            <person name="Charron P."/>
            <person name="Duensing N."/>
            <person name="Frei Dit Frey N."/>
            <person name="Gianinazzi-Pearson V."/>
            <person name="Gilbert L.B."/>
            <person name="Handa Y."/>
            <person name="Herr J.R."/>
            <person name="Hijri M."/>
            <person name="Koul R."/>
            <person name="Kawaguchi M."/>
            <person name="Krajinski F."/>
            <person name="Lammers P.J."/>
            <person name="Masclaux F.G."/>
            <person name="Murat C."/>
            <person name="Morin E."/>
            <person name="Ndikumana S."/>
            <person name="Pagni M."/>
            <person name="Petitpierre D."/>
            <person name="Requena N."/>
            <person name="Rosikiewicz P."/>
            <person name="Riley R."/>
            <person name="Saito K."/>
            <person name="San Clemente H."/>
            <person name="Shapiro H."/>
            <person name="van Tuinen D."/>
            <person name="Becard G."/>
            <person name="Bonfante P."/>
            <person name="Paszkowski U."/>
            <person name="Shachar-Hill Y.Y."/>
            <person name="Tuskan G.A."/>
            <person name="Young P.W."/>
            <person name="Sanders I.R."/>
            <person name="Henrissat B."/>
            <person name="Rensing S.A."/>
            <person name="Grigoriev I.V."/>
            <person name="Corradi N."/>
            <person name="Roux C."/>
            <person name="Martin F."/>
        </authorList>
    </citation>
    <scope>NUCLEOTIDE SEQUENCE [LARGE SCALE GENOMIC DNA]</scope>
    <source>
        <strain evidence="1 2">DAOM 197198</strain>
    </source>
</reference>
<dbReference type="Pfam" id="PF00651">
    <property type="entry name" value="BTB"/>
    <property type="match status" value="1"/>
</dbReference>
<dbReference type="VEuPathDB" id="FungiDB:RhiirFUN_023381"/>
<dbReference type="PANTHER" id="PTHR24410:SF23">
    <property type="entry name" value="BTB DOMAIN-CONTAINING PROTEIN-RELATED"/>
    <property type="match status" value="1"/>
</dbReference>
<dbReference type="Pfam" id="PF07707">
    <property type="entry name" value="BACK"/>
    <property type="match status" value="1"/>
</dbReference>
<dbReference type="Proteomes" id="UP000018888">
    <property type="component" value="Unassembled WGS sequence"/>
</dbReference>
<name>A0A2H5RXQ7_RHIID</name>
<dbReference type="SUPFAM" id="SSF54695">
    <property type="entry name" value="POZ domain"/>
    <property type="match status" value="1"/>
</dbReference>
<dbReference type="STRING" id="747089.A0A2H5RXQ7"/>